<dbReference type="Proteomes" id="UP000255355">
    <property type="component" value="Unassembled WGS sequence"/>
</dbReference>
<reference evidence="1 2" key="1">
    <citation type="submission" date="2018-07" db="EMBL/GenBank/DDBJ databases">
        <title>Genomic Encyclopedia of Type Strains, Phase IV (KMG-IV): sequencing the most valuable type-strain genomes for metagenomic binning, comparative biology and taxonomic classification.</title>
        <authorList>
            <person name="Goeker M."/>
        </authorList>
    </citation>
    <scope>NUCLEOTIDE SEQUENCE [LARGE SCALE GENOMIC DNA]</scope>
    <source>
        <strain evidence="1 2">DSM 44952</strain>
    </source>
</reference>
<dbReference type="AlphaFoldDB" id="A0A370GX84"/>
<gene>
    <name evidence="1" type="ORF">DFR68_108117</name>
</gene>
<dbReference type="STRING" id="1210089.GCA_001613165_05395"/>
<name>A0A370GX84_9NOCA</name>
<keyword evidence="2" id="KW-1185">Reference proteome</keyword>
<proteinExistence type="predicted"/>
<dbReference type="EMBL" id="QQAZ01000008">
    <property type="protein sequence ID" value="RDI48288.1"/>
    <property type="molecule type" value="Genomic_DNA"/>
</dbReference>
<accession>A0A370GX84</accession>
<evidence type="ECO:0000313" key="2">
    <source>
        <dbReference type="Proteomes" id="UP000255355"/>
    </source>
</evidence>
<organism evidence="1 2">
    <name type="scientific">Nocardia mexicana</name>
    <dbReference type="NCBI Taxonomy" id="279262"/>
    <lineage>
        <taxon>Bacteria</taxon>
        <taxon>Bacillati</taxon>
        <taxon>Actinomycetota</taxon>
        <taxon>Actinomycetes</taxon>
        <taxon>Mycobacteriales</taxon>
        <taxon>Nocardiaceae</taxon>
        <taxon>Nocardia</taxon>
    </lineage>
</organism>
<comment type="caution">
    <text evidence="1">The sequence shown here is derived from an EMBL/GenBank/DDBJ whole genome shotgun (WGS) entry which is preliminary data.</text>
</comment>
<evidence type="ECO:0000313" key="1">
    <source>
        <dbReference type="EMBL" id="RDI48288.1"/>
    </source>
</evidence>
<evidence type="ECO:0008006" key="3">
    <source>
        <dbReference type="Google" id="ProtNLM"/>
    </source>
</evidence>
<protein>
    <recommendedName>
        <fullName evidence="3">DNA-directed RNA polymerase subunit beta</fullName>
    </recommendedName>
</protein>
<sequence length="181" mass="19764">MVRRVIRGRVTIVILIARRYGLPMSQVPRPDPAAYATTQEALARCRRYRKEYGLYGVVEPSLGRIMLEVGAIGALTMPTALGGRVRDHLSAGQRRGPIIGHPRSSRWTFLTGPTDAAIEDTTVLAELLHRDTSLALPGTRIVLPSPADERTGYRVWIDSPEGDFRPEPGEVIAALSAAARA</sequence>